<dbReference type="RefSeq" id="WP_046110717.1">
    <property type="nucleotide sequence ID" value="NZ_JZEX01000207.1"/>
</dbReference>
<keyword evidence="4" id="KW-1185">Reference proteome</keyword>
<feature type="transmembrane region" description="Helical" evidence="1">
    <location>
        <begin position="52"/>
        <end position="74"/>
    </location>
</feature>
<feature type="transmembrane region" description="Helical" evidence="1">
    <location>
        <begin position="86"/>
        <end position="112"/>
    </location>
</feature>
<organism evidence="3 4">
    <name type="scientific">Devosia geojensis</name>
    <dbReference type="NCBI Taxonomy" id="443610"/>
    <lineage>
        <taxon>Bacteria</taxon>
        <taxon>Pseudomonadati</taxon>
        <taxon>Pseudomonadota</taxon>
        <taxon>Alphaproteobacteria</taxon>
        <taxon>Hyphomicrobiales</taxon>
        <taxon>Devosiaceae</taxon>
        <taxon>Devosia</taxon>
    </lineage>
</organism>
<feature type="transmembrane region" description="Helical" evidence="1">
    <location>
        <begin position="124"/>
        <end position="142"/>
    </location>
</feature>
<keyword evidence="1" id="KW-0472">Membrane</keyword>
<gene>
    <name evidence="3" type="ORF">VE25_21395</name>
</gene>
<evidence type="ECO:0000256" key="1">
    <source>
        <dbReference type="SAM" id="Phobius"/>
    </source>
</evidence>
<accession>A0A0F5FD57</accession>
<dbReference type="PATRIC" id="fig|443610.3.peg.3521"/>
<evidence type="ECO:0000259" key="2">
    <source>
        <dbReference type="Pfam" id="PF07331"/>
    </source>
</evidence>
<evidence type="ECO:0000313" key="4">
    <source>
        <dbReference type="Proteomes" id="UP000033632"/>
    </source>
</evidence>
<protein>
    <submittedName>
        <fullName evidence="3">C4-dicarboxylate ABC transporter</fullName>
    </submittedName>
</protein>
<keyword evidence="1" id="KW-0812">Transmembrane</keyword>
<feature type="transmembrane region" description="Helical" evidence="1">
    <location>
        <begin position="12"/>
        <end position="32"/>
    </location>
</feature>
<name>A0A0F5FD57_9HYPH</name>
<keyword evidence="1" id="KW-1133">Transmembrane helix</keyword>
<sequence>MTDRANVTRRPDGAALVIAAVLAVIAAVIFWQTAQMRVVAVYARVGPTTFPYIVATGLAVLSVLTALSALRGSFPAREKDNHGPMFWIVGGLLAQMFLMFPLGFSVATGILFAMTAAGFGQRRFWFSLPVGIVFAFFIWLVFARGLQLSLPSGPLEAAAMSLFSSMSGGA</sequence>
<dbReference type="OrthoDB" id="7347328at2"/>
<feature type="domain" description="DUF1468" evidence="2">
    <location>
        <begin position="17"/>
        <end position="151"/>
    </location>
</feature>
<dbReference type="Pfam" id="PF07331">
    <property type="entry name" value="TctB"/>
    <property type="match status" value="1"/>
</dbReference>
<dbReference type="AlphaFoldDB" id="A0A0F5FD57"/>
<dbReference type="EMBL" id="JZEX01000207">
    <property type="protein sequence ID" value="KKB06723.1"/>
    <property type="molecule type" value="Genomic_DNA"/>
</dbReference>
<dbReference type="InterPro" id="IPR009936">
    <property type="entry name" value="DUF1468"/>
</dbReference>
<dbReference type="Proteomes" id="UP000033632">
    <property type="component" value="Unassembled WGS sequence"/>
</dbReference>
<reference evidence="3 4" key="1">
    <citation type="submission" date="2015-03" db="EMBL/GenBank/DDBJ databases">
        <authorList>
            <person name="Hassan Y.I."/>
            <person name="Lepp D."/>
            <person name="Li X.-Z."/>
            <person name="Zhou T."/>
        </authorList>
    </citation>
    <scope>NUCLEOTIDE SEQUENCE [LARGE SCALE GENOMIC DNA]</scope>
    <source>
        <strain evidence="3 4">BD-c194</strain>
    </source>
</reference>
<dbReference type="STRING" id="443610.VE25_21395"/>
<proteinExistence type="predicted"/>
<comment type="caution">
    <text evidence="3">The sequence shown here is derived from an EMBL/GenBank/DDBJ whole genome shotgun (WGS) entry which is preliminary data.</text>
</comment>
<evidence type="ECO:0000313" key="3">
    <source>
        <dbReference type="EMBL" id="KKB06723.1"/>
    </source>
</evidence>